<reference evidence="2" key="1">
    <citation type="journal article" date="2022" name="Int. J. Syst. Evol. Microbiol.">
        <title>Anaeromyxobacter oryzae sp. nov., Anaeromyxobacter diazotrophicus sp. nov. and Anaeromyxobacter paludicola sp. nov., isolated from paddy soils.</title>
        <authorList>
            <person name="Itoh H."/>
            <person name="Xu Z."/>
            <person name="Mise K."/>
            <person name="Masuda Y."/>
            <person name="Ushijima N."/>
            <person name="Hayakawa C."/>
            <person name="Shiratori Y."/>
            <person name="Senoo K."/>
        </authorList>
    </citation>
    <scope>NUCLEOTIDE SEQUENCE [LARGE SCALE GENOMIC DNA]</scope>
    <source>
        <strain evidence="2">Red630</strain>
    </source>
</reference>
<evidence type="ECO:0008006" key="3">
    <source>
        <dbReference type="Google" id="ProtNLM"/>
    </source>
</evidence>
<dbReference type="Pfam" id="PF09650">
    <property type="entry name" value="PHA_gran_rgn"/>
    <property type="match status" value="1"/>
</dbReference>
<evidence type="ECO:0000313" key="1">
    <source>
        <dbReference type="EMBL" id="BDG10268.1"/>
    </source>
</evidence>
<evidence type="ECO:0000313" key="2">
    <source>
        <dbReference type="Proteomes" id="UP001162734"/>
    </source>
</evidence>
<organism evidence="1 2">
    <name type="scientific">Anaeromyxobacter paludicola</name>
    <dbReference type="NCBI Taxonomy" id="2918171"/>
    <lineage>
        <taxon>Bacteria</taxon>
        <taxon>Pseudomonadati</taxon>
        <taxon>Myxococcota</taxon>
        <taxon>Myxococcia</taxon>
        <taxon>Myxococcales</taxon>
        <taxon>Cystobacterineae</taxon>
        <taxon>Anaeromyxobacteraceae</taxon>
        <taxon>Anaeromyxobacter</taxon>
    </lineage>
</organism>
<name>A0ABN6NAJ1_9BACT</name>
<accession>A0ABN6NAJ1</accession>
<gene>
    <name evidence="1" type="ORF">AMPC_33810</name>
</gene>
<proteinExistence type="predicted"/>
<keyword evidence="2" id="KW-1185">Reference proteome</keyword>
<dbReference type="EMBL" id="AP025592">
    <property type="protein sequence ID" value="BDG10268.1"/>
    <property type="molecule type" value="Genomic_DNA"/>
</dbReference>
<dbReference type="Proteomes" id="UP001162734">
    <property type="component" value="Chromosome"/>
</dbReference>
<dbReference type="RefSeq" id="WP_248342678.1">
    <property type="nucleotide sequence ID" value="NZ_AP025592.1"/>
</dbReference>
<protein>
    <recommendedName>
        <fullName evidence="3">Polyhydroxyalkanoic acid system protein</fullName>
    </recommendedName>
</protein>
<sequence>MAHEIKRSYPGKNADEIYEKVHQVMNRMADKLAMKYQTDPAGKSGSVDKMGVKGAYTVKDGEVTVKLDFPMIFPMKKQVTQNIEEKLDGLFA</sequence>
<dbReference type="InterPro" id="IPR013433">
    <property type="entry name" value="PHA_gran_rgn"/>
</dbReference>